<sequence length="62" mass="6899">MGQCEQCGYLASQRICKACMLLEGLNKNRPKTTIELAVGIDEEESSSTLMRQMEAFQLTNGK</sequence>
<evidence type="ECO:0000259" key="1">
    <source>
        <dbReference type="Pfam" id="PF16503"/>
    </source>
</evidence>
<keyword evidence="3" id="KW-1185">Reference proteome</keyword>
<dbReference type="AlphaFoldDB" id="A0A1B7NZB8"/>
<feature type="domain" description="Cytoplasmic tRNA 2-thiolation protein 1 C-terminal" evidence="1">
    <location>
        <begin position="2"/>
        <end position="32"/>
    </location>
</feature>
<proteinExistence type="predicted"/>
<organism evidence="2 3">
    <name type="scientific">Emergomyces africanus</name>
    <dbReference type="NCBI Taxonomy" id="1955775"/>
    <lineage>
        <taxon>Eukaryota</taxon>
        <taxon>Fungi</taxon>
        <taxon>Dikarya</taxon>
        <taxon>Ascomycota</taxon>
        <taxon>Pezizomycotina</taxon>
        <taxon>Eurotiomycetes</taxon>
        <taxon>Eurotiomycetidae</taxon>
        <taxon>Onygenales</taxon>
        <taxon>Ajellomycetaceae</taxon>
        <taxon>Emergomyces</taxon>
    </lineage>
</organism>
<name>A0A1B7NZB8_9EURO</name>
<gene>
    <name evidence="2" type="ORF">ACJ72_03538</name>
</gene>
<dbReference type="Proteomes" id="UP000091918">
    <property type="component" value="Unassembled WGS sequence"/>
</dbReference>
<accession>A0A1B7NZB8</accession>
<reference evidence="2 3" key="1">
    <citation type="submission" date="2015-07" db="EMBL/GenBank/DDBJ databases">
        <title>Emmonsia species relationships and genome sequence.</title>
        <authorList>
            <person name="Cuomo C.A."/>
            <person name="Schwartz I.S."/>
            <person name="Kenyon C."/>
            <person name="de Hoog G.S."/>
            <person name="Govender N.P."/>
            <person name="Botha A."/>
            <person name="Moreno L."/>
            <person name="de Vries M."/>
            <person name="Munoz J.F."/>
            <person name="Stielow J.B."/>
        </authorList>
    </citation>
    <scope>NUCLEOTIDE SEQUENCE [LARGE SCALE GENOMIC DNA]</scope>
    <source>
        <strain evidence="2 3">CBS 136260</strain>
    </source>
</reference>
<evidence type="ECO:0000313" key="3">
    <source>
        <dbReference type="Proteomes" id="UP000091918"/>
    </source>
</evidence>
<protein>
    <recommendedName>
        <fullName evidence="1">Cytoplasmic tRNA 2-thiolation protein 1 C-terminal domain-containing protein</fullName>
    </recommendedName>
</protein>
<dbReference type="Pfam" id="PF16503">
    <property type="entry name" value="zn-ribbon_14"/>
    <property type="match status" value="1"/>
</dbReference>
<dbReference type="EMBL" id="LGUA01000355">
    <property type="protein sequence ID" value="OAX82113.1"/>
    <property type="molecule type" value="Genomic_DNA"/>
</dbReference>
<dbReference type="OrthoDB" id="198857at2759"/>
<dbReference type="InterPro" id="IPR032442">
    <property type="entry name" value="CTU1_C"/>
</dbReference>
<comment type="caution">
    <text evidence="2">The sequence shown here is derived from an EMBL/GenBank/DDBJ whole genome shotgun (WGS) entry which is preliminary data.</text>
</comment>
<dbReference type="STRING" id="1658172.A0A1B7NZB8"/>
<evidence type="ECO:0000313" key="2">
    <source>
        <dbReference type="EMBL" id="OAX82113.1"/>
    </source>
</evidence>